<dbReference type="GO" id="GO:0016887">
    <property type="term" value="F:ATP hydrolysis activity"/>
    <property type="evidence" value="ECO:0007669"/>
    <property type="project" value="InterPro"/>
</dbReference>
<dbReference type="EMBL" id="PDXQ01000001">
    <property type="protein sequence ID" value="TRZ35428.1"/>
    <property type="molecule type" value="Genomic_DNA"/>
</dbReference>
<accession>A0A2N8PZX7</accession>
<dbReference type="CDD" id="cd03268">
    <property type="entry name" value="ABC_BcrA_bacitracin_resist"/>
    <property type="match status" value="1"/>
</dbReference>
<dbReference type="Gene3D" id="3.40.50.300">
    <property type="entry name" value="P-loop containing nucleotide triphosphate hydrolases"/>
    <property type="match status" value="1"/>
</dbReference>
<dbReference type="PROSITE" id="PS00211">
    <property type="entry name" value="ABC_TRANSPORTER_1"/>
    <property type="match status" value="1"/>
</dbReference>
<evidence type="ECO:0000256" key="4">
    <source>
        <dbReference type="ARBA" id="ARBA00022840"/>
    </source>
</evidence>
<dbReference type="InterPro" id="IPR003439">
    <property type="entry name" value="ABC_transporter-like_ATP-bd"/>
</dbReference>
<dbReference type="InterPro" id="IPR017871">
    <property type="entry name" value="ABC_transporter-like_CS"/>
</dbReference>
<dbReference type="GeneID" id="69569389"/>
<dbReference type="GO" id="GO:0005524">
    <property type="term" value="F:ATP binding"/>
    <property type="evidence" value="ECO:0007669"/>
    <property type="project" value="UniProtKB-KW"/>
</dbReference>
<keyword evidence="3" id="KW-0547">Nucleotide-binding</keyword>
<keyword evidence="4 6" id="KW-0067">ATP-binding</keyword>
<evidence type="ECO:0000256" key="1">
    <source>
        <dbReference type="ARBA" id="ARBA00005417"/>
    </source>
</evidence>
<gene>
    <name evidence="6" type="ORF">AUF17_15635</name>
</gene>
<evidence type="ECO:0000313" key="6">
    <source>
        <dbReference type="EMBL" id="TRZ35428.1"/>
    </source>
</evidence>
<comment type="caution">
    <text evidence="6">The sequence shown here is derived from an EMBL/GenBank/DDBJ whole genome shotgun (WGS) entry which is preliminary data.</text>
</comment>
<dbReference type="InterPro" id="IPR003593">
    <property type="entry name" value="AAA+_ATPase"/>
</dbReference>
<comment type="similarity">
    <text evidence="1">Belongs to the ABC transporter superfamily.</text>
</comment>
<evidence type="ECO:0000313" key="7">
    <source>
        <dbReference type="Proteomes" id="UP000316316"/>
    </source>
</evidence>
<dbReference type="AlphaFoldDB" id="A0A2N8PZX7"/>
<dbReference type="RefSeq" id="WP_049221953.1">
    <property type="nucleotide sequence ID" value="NZ_CABGUH010000006.1"/>
</dbReference>
<protein>
    <submittedName>
        <fullName evidence="6">ABC transporter ATP-binding protein</fullName>
    </submittedName>
</protein>
<sequence>MEKFIVKTAALSKRYSDQIVVKDVSMSIPKGKIYGLLGRNGAGKTTIMKILLGLASASSGEVRLFNQSPKKHPEVYSRIGNMIETPSFYPYLSGPENLNVFSKLKGQIQKSSVEKALKLVDLSRAGHKRFANYSLGMKQRLGIANALMNDPELLILDEPTNGLDPIGIAEIRKLLKELVEVHGKTILISSHQLSEIEQIADVIGILHDGALLEECDMSQIAQHNQRFIHITVSDVHQATRLLEEEMQLTNYSVAENNTIKIFEFTYEPQEINHLFGKNGIKVSSLFIGSGNLEEHFREITGGVGIA</sequence>
<evidence type="ECO:0000256" key="2">
    <source>
        <dbReference type="ARBA" id="ARBA00022448"/>
    </source>
</evidence>
<dbReference type="InterPro" id="IPR027417">
    <property type="entry name" value="P-loop_NTPase"/>
</dbReference>
<evidence type="ECO:0000259" key="5">
    <source>
        <dbReference type="PROSITE" id="PS50893"/>
    </source>
</evidence>
<dbReference type="Proteomes" id="UP000316316">
    <property type="component" value="Unassembled WGS sequence"/>
</dbReference>
<reference evidence="6 7" key="1">
    <citation type="submission" date="2017-10" db="EMBL/GenBank/DDBJ databases">
        <title>FDA dAtabase for Regulatory Grade micrObial Sequences (FDA-ARGOS): Supporting development and validation of Infectious Disease Dx tests.</title>
        <authorList>
            <person name="Campos J."/>
            <person name="Goldberg B."/>
            <person name="Tallon L.J."/>
            <person name="Sadzewicz L."/>
            <person name="Sengamalay N."/>
            <person name="Ott S."/>
            <person name="Godinez A."/>
            <person name="Nagaraj S."/>
            <person name="Vyas G."/>
            <person name="Aluvathingal J."/>
            <person name="Nadendla S."/>
            <person name="Geyer C."/>
            <person name="Nandy P."/>
            <person name="Hobson J."/>
            <person name="Sichtig H."/>
        </authorList>
    </citation>
    <scope>NUCLEOTIDE SEQUENCE [LARGE SCALE GENOMIC DNA]</scope>
    <source>
        <strain evidence="6 7">FDAARGOS_185</strain>
    </source>
</reference>
<feature type="domain" description="ABC transporter" evidence="5">
    <location>
        <begin position="6"/>
        <end position="233"/>
    </location>
</feature>
<dbReference type="SUPFAM" id="SSF52540">
    <property type="entry name" value="P-loop containing nucleoside triphosphate hydrolases"/>
    <property type="match status" value="1"/>
</dbReference>
<dbReference type="SMART" id="SM00382">
    <property type="entry name" value="AAA"/>
    <property type="match status" value="1"/>
</dbReference>
<evidence type="ECO:0000256" key="3">
    <source>
        <dbReference type="ARBA" id="ARBA00022741"/>
    </source>
</evidence>
<organism evidence="6 7">
    <name type="scientific">Enterococcus avium</name>
    <name type="common">Streptococcus avium</name>
    <dbReference type="NCBI Taxonomy" id="33945"/>
    <lineage>
        <taxon>Bacteria</taxon>
        <taxon>Bacillati</taxon>
        <taxon>Bacillota</taxon>
        <taxon>Bacilli</taxon>
        <taxon>Lactobacillales</taxon>
        <taxon>Enterococcaceae</taxon>
        <taxon>Enterococcus</taxon>
    </lineage>
</organism>
<keyword evidence="2" id="KW-0813">Transport</keyword>
<proteinExistence type="inferred from homology"/>
<dbReference type="PANTHER" id="PTHR43335:SF8">
    <property type="entry name" value="ABC TRANSPORTER, ATP-BINDING PROTEIN"/>
    <property type="match status" value="1"/>
</dbReference>
<dbReference type="Pfam" id="PF00005">
    <property type="entry name" value="ABC_tran"/>
    <property type="match status" value="1"/>
</dbReference>
<name>A0A2N8PZX7_ENTAV</name>
<dbReference type="PANTHER" id="PTHR43335">
    <property type="entry name" value="ABC TRANSPORTER, ATP-BINDING PROTEIN"/>
    <property type="match status" value="1"/>
</dbReference>
<dbReference type="PROSITE" id="PS50893">
    <property type="entry name" value="ABC_TRANSPORTER_2"/>
    <property type="match status" value="1"/>
</dbReference>